<reference evidence="1 2" key="1">
    <citation type="journal article" date="2017" name="Gigascience">
        <title>Genome sequence of the small brown planthopper, Laodelphax striatellus.</title>
        <authorList>
            <person name="Zhu J."/>
            <person name="Jiang F."/>
            <person name="Wang X."/>
            <person name="Yang P."/>
            <person name="Bao Y."/>
            <person name="Zhao W."/>
            <person name="Wang W."/>
            <person name="Lu H."/>
            <person name="Wang Q."/>
            <person name="Cui N."/>
            <person name="Li J."/>
            <person name="Chen X."/>
            <person name="Luo L."/>
            <person name="Yu J."/>
            <person name="Kang L."/>
            <person name="Cui F."/>
        </authorList>
    </citation>
    <scope>NUCLEOTIDE SEQUENCE [LARGE SCALE GENOMIC DNA]</scope>
    <source>
        <strain evidence="1">Lst14</strain>
    </source>
</reference>
<organism evidence="1 2">
    <name type="scientific">Laodelphax striatellus</name>
    <name type="common">Small brown planthopper</name>
    <name type="synonym">Delphax striatella</name>
    <dbReference type="NCBI Taxonomy" id="195883"/>
    <lineage>
        <taxon>Eukaryota</taxon>
        <taxon>Metazoa</taxon>
        <taxon>Ecdysozoa</taxon>
        <taxon>Arthropoda</taxon>
        <taxon>Hexapoda</taxon>
        <taxon>Insecta</taxon>
        <taxon>Pterygota</taxon>
        <taxon>Neoptera</taxon>
        <taxon>Paraneoptera</taxon>
        <taxon>Hemiptera</taxon>
        <taxon>Auchenorrhyncha</taxon>
        <taxon>Fulgoroidea</taxon>
        <taxon>Delphacidae</taxon>
        <taxon>Criomorphinae</taxon>
        <taxon>Laodelphax</taxon>
    </lineage>
</organism>
<name>A0A482XNP6_LAOST</name>
<sequence>MPTGCRLRSGLRMRVSRPKFKGGDGSNVFHVAVSIETSVVYWTPLSALVQCCVVLVVGICPRFPRLKIEWKILEPGMADCTRNEKIDERWVEWWGGVEDAANE</sequence>
<dbReference type="Proteomes" id="UP000291343">
    <property type="component" value="Unassembled WGS sequence"/>
</dbReference>
<evidence type="ECO:0000313" key="2">
    <source>
        <dbReference type="Proteomes" id="UP000291343"/>
    </source>
</evidence>
<evidence type="ECO:0000313" key="1">
    <source>
        <dbReference type="EMBL" id="RZF47387.1"/>
    </source>
</evidence>
<proteinExistence type="predicted"/>
<protein>
    <submittedName>
        <fullName evidence="1">Uncharacterized protein</fullName>
    </submittedName>
</protein>
<dbReference type="EMBL" id="QKKF02004374">
    <property type="protein sequence ID" value="RZF47387.1"/>
    <property type="molecule type" value="Genomic_DNA"/>
</dbReference>
<comment type="caution">
    <text evidence="1">The sequence shown here is derived from an EMBL/GenBank/DDBJ whole genome shotgun (WGS) entry which is preliminary data.</text>
</comment>
<gene>
    <name evidence="1" type="ORF">LSTR_LSTR009126</name>
</gene>
<accession>A0A482XNP6</accession>
<dbReference type="InParanoid" id="A0A482XNP6"/>
<dbReference type="AlphaFoldDB" id="A0A482XNP6"/>
<keyword evidence="2" id="KW-1185">Reference proteome</keyword>